<reference evidence="1 2" key="1">
    <citation type="submission" date="2023-08" db="EMBL/GenBank/DDBJ databases">
        <title>Black Yeasts Isolated from many extreme environments.</title>
        <authorList>
            <person name="Coleine C."/>
            <person name="Stajich J.E."/>
            <person name="Selbmann L."/>
        </authorList>
    </citation>
    <scope>NUCLEOTIDE SEQUENCE [LARGE SCALE GENOMIC DNA]</scope>
    <source>
        <strain evidence="1 2">CCFEE 6328</strain>
    </source>
</reference>
<dbReference type="Proteomes" id="UP001345691">
    <property type="component" value="Unassembled WGS sequence"/>
</dbReference>
<keyword evidence="2" id="KW-1185">Reference proteome</keyword>
<evidence type="ECO:0000313" key="1">
    <source>
        <dbReference type="EMBL" id="KAK5051835.1"/>
    </source>
</evidence>
<proteinExistence type="predicted"/>
<organism evidence="1 2">
    <name type="scientific">Exophiala sideris</name>
    <dbReference type="NCBI Taxonomy" id="1016849"/>
    <lineage>
        <taxon>Eukaryota</taxon>
        <taxon>Fungi</taxon>
        <taxon>Dikarya</taxon>
        <taxon>Ascomycota</taxon>
        <taxon>Pezizomycotina</taxon>
        <taxon>Eurotiomycetes</taxon>
        <taxon>Chaetothyriomycetidae</taxon>
        <taxon>Chaetothyriales</taxon>
        <taxon>Herpotrichiellaceae</taxon>
        <taxon>Exophiala</taxon>
    </lineage>
</organism>
<gene>
    <name evidence="1" type="ORF">LTR69_010126</name>
</gene>
<protein>
    <submittedName>
        <fullName evidence="1">Uncharacterized protein</fullName>
    </submittedName>
</protein>
<comment type="caution">
    <text evidence="1">The sequence shown here is derived from an EMBL/GenBank/DDBJ whole genome shotgun (WGS) entry which is preliminary data.</text>
</comment>
<accession>A0ABR0IYR2</accession>
<sequence length="89" mass="10828">MAYLEWRVQHNMTQRFEPSMSHFKDGKKIKIRKDVMLVMAEIVYDLLQLTAAATFIMQTQPWRLEVESWKSFVNVDRQFLDELADEWWM</sequence>
<evidence type="ECO:0000313" key="2">
    <source>
        <dbReference type="Proteomes" id="UP001345691"/>
    </source>
</evidence>
<name>A0ABR0IYR2_9EURO</name>
<dbReference type="EMBL" id="JAVRRF010000032">
    <property type="protein sequence ID" value="KAK5051835.1"/>
    <property type="molecule type" value="Genomic_DNA"/>
</dbReference>